<evidence type="ECO:0008006" key="4">
    <source>
        <dbReference type="Google" id="ProtNLM"/>
    </source>
</evidence>
<sequence>MSKYKQIDKLKTNLKKKNYKAFFFFIGFTLLIWIFVQMSKTYDHELKLSFQLKEVPQHIVIEDKSQDIAIEVNHTGFKILFINLFNSTLTLNFDELDSIGNAYTFNLKQNKSKIAKPLRVSSGELEILQDSLYFPFFKLTTKKLKIKPNFQVSFSKGYDSIENFSFDPSHIEVSGNDSILKDLEFISTEKKNLKDISDTLYGTVDIQKIDSVSINYLVETVKYTLPVNKFTEGNFEIPIDVENKASNEEFVIFPKTAKVNFKTSLSNYEKIDESGFKVVAKFEPDEDFMILELVKQPKFVKNVSLENYKVDYLIKR</sequence>
<reference evidence="3" key="1">
    <citation type="journal article" date="2019" name="Int. J. Syst. Evol. Microbiol.">
        <title>The Global Catalogue of Microorganisms (GCM) 10K type strain sequencing project: providing services to taxonomists for standard genome sequencing and annotation.</title>
        <authorList>
            <consortium name="The Broad Institute Genomics Platform"/>
            <consortium name="The Broad Institute Genome Sequencing Center for Infectious Disease"/>
            <person name="Wu L."/>
            <person name="Ma J."/>
        </authorList>
    </citation>
    <scope>NUCLEOTIDE SEQUENCE [LARGE SCALE GENOMIC DNA]</scope>
    <source>
        <strain evidence="3">JCM 16231</strain>
    </source>
</reference>
<evidence type="ECO:0000313" key="2">
    <source>
        <dbReference type="EMBL" id="GAA0756448.1"/>
    </source>
</evidence>
<dbReference type="RefSeq" id="WP_224453727.1">
    <property type="nucleotide sequence ID" value="NZ_BAAAGG010000005.1"/>
</dbReference>
<dbReference type="EMBL" id="BAAAGG010000005">
    <property type="protein sequence ID" value="GAA0756448.1"/>
    <property type="molecule type" value="Genomic_DNA"/>
</dbReference>
<keyword evidence="1" id="KW-1133">Transmembrane helix</keyword>
<organism evidence="2 3">
    <name type="scientific">Psychroflexus lacisalsi</name>
    <dbReference type="NCBI Taxonomy" id="503928"/>
    <lineage>
        <taxon>Bacteria</taxon>
        <taxon>Pseudomonadati</taxon>
        <taxon>Bacteroidota</taxon>
        <taxon>Flavobacteriia</taxon>
        <taxon>Flavobacteriales</taxon>
        <taxon>Flavobacteriaceae</taxon>
        <taxon>Psychroflexus</taxon>
    </lineage>
</organism>
<name>A0ABP3VEA7_9FLAO</name>
<keyword evidence="1" id="KW-0472">Membrane</keyword>
<comment type="caution">
    <text evidence="2">The sequence shown here is derived from an EMBL/GenBank/DDBJ whole genome shotgun (WGS) entry which is preliminary data.</text>
</comment>
<protein>
    <recommendedName>
        <fullName evidence="4">YbbR-like domain-containing protein</fullName>
    </recommendedName>
</protein>
<accession>A0ABP3VEA7</accession>
<dbReference type="Proteomes" id="UP001500185">
    <property type="component" value="Unassembled WGS sequence"/>
</dbReference>
<feature type="transmembrane region" description="Helical" evidence="1">
    <location>
        <begin position="21"/>
        <end position="39"/>
    </location>
</feature>
<keyword evidence="3" id="KW-1185">Reference proteome</keyword>
<evidence type="ECO:0000256" key="1">
    <source>
        <dbReference type="SAM" id="Phobius"/>
    </source>
</evidence>
<proteinExistence type="predicted"/>
<evidence type="ECO:0000313" key="3">
    <source>
        <dbReference type="Proteomes" id="UP001500185"/>
    </source>
</evidence>
<dbReference type="Gene3D" id="2.170.120.40">
    <property type="entry name" value="YbbR-like domain"/>
    <property type="match status" value="1"/>
</dbReference>
<gene>
    <name evidence="2" type="ORF">GCM10009433_11850</name>
</gene>
<keyword evidence="1" id="KW-0812">Transmembrane</keyword>